<evidence type="ECO:0000259" key="7">
    <source>
        <dbReference type="PROSITE" id="PS50157"/>
    </source>
</evidence>
<evidence type="ECO:0000256" key="2">
    <source>
        <dbReference type="ARBA" id="ARBA00022737"/>
    </source>
</evidence>
<dbReference type="OrthoDB" id="6780310at2759"/>
<dbReference type="PROSITE" id="PS50157">
    <property type="entry name" value="ZINC_FINGER_C2H2_2"/>
    <property type="match status" value="1"/>
</dbReference>
<evidence type="ECO:0000313" key="10">
    <source>
        <dbReference type="Proteomes" id="UP000014760"/>
    </source>
</evidence>
<dbReference type="SMART" id="SM00355">
    <property type="entry name" value="ZnF_C2H2"/>
    <property type="match status" value="6"/>
</dbReference>
<feature type="non-terminal residue" evidence="8">
    <location>
        <position position="861"/>
    </location>
</feature>
<evidence type="ECO:0000256" key="5">
    <source>
        <dbReference type="PROSITE-ProRule" id="PRU00042"/>
    </source>
</evidence>
<gene>
    <name evidence="8" type="ORF">CAPTEDRAFT_204155</name>
</gene>
<dbReference type="Gene3D" id="3.30.160.60">
    <property type="entry name" value="Classic Zinc Finger"/>
    <property type="match status" value="3"/>
</dbReference>
<keyword evidence="3 5" id="KW-0863">Zinc-finger</keyword>
<dbReference type="GO" id="GO:0008270">
    <property type="term" value="F:zinc ion binding"/>
    <property type="evidence" value="ECO:0007669"/>
    <property type="project" value="UniProtKB-KW"/>
</dbReference>
<dbReference type="EMBL" id="AMQN01024608">
    <property type="status" value="NOT_ANNOTATED_CDS"/>
    <property type="molecule type" value="Genomic_DNA"/>
</dbReference>
<feature type="region of interest" description="Disordered" evidence="6">
    <location>
        <begin position="476"/>
        <end position="515"/>
    </location>
</feature>
<dbReference type="PROSITE" id="PS00028">
    <property type="entry name" value="ZINC_FINGER_C2H2_1"/>
    <property type="match status" value="1"/>
</dbReference>
<evidence type="ECO:0000256" key="4">
    <source>
        <dbReference type="ARBA" id="ARBA00022833"/>
    </source>
</evidence>
<sequence>MQPGTLSQFPKNTRTIESMAASGSDCKPCRVVLVDFIKCLNLVQLQGKDKCPQFSNDSGVLVEEKASLTQQTQNWETKMNSISTRLCIQWSPISSSAEPSRKKAEMSKAKMECEEQYLNTIEDQPKPKTVLEGVETGESPRVIFPKPVETLVSPKTTLQIAVETVESPKYPAAMSSPSNCSKSKKPEDSKDSAANNDRFRCLHCPYGASTKQTMVEHIYHHTDIVPYYCGLCGAIFGTKGGVKVHARREHKVIRPLRLIKKRTDIIEELHYTTIEKFEKTGHMMVPPPLPGKQITDRTKSIFDASLKSSLNYSHTSSVPQIEENKIPIKGTDEAMDKRKVHRTRKKTRNREKAALLQGTDISRRYYQCKYCTFFTNYYPVIVQHGSTKHSEYHELLCTYCKYKLVDNAHIKFHYNTQHPGIPINVRLSRDFITIPPPRPPTTPTDVVVCETQIPKDKCPSLMHPLISSLLAEPCPASAESDPGTSTKNCREEAARNGLPARKLESTPQAGDNHTRMKFGVPRYLTNNANPSADFANSRQQLLNTAETIVIQPANVEDISKERVLLNEEGQQNEESSPPLAFKISSIVSLADKPVAQPTTVDKYFCHFCNFSAVDKEPMVDHLDIVHKVDYFFTCSRCPGRKYKKFMMEHVRRVHPGSTSDLCSLIEETKFFEFKPIEETSGDDSSAWPVPSRPRQGSRPVSMVGPMIAGQALHPMDDTGAIEHEAPLPAYSRPAPTVLPARLMAPPLVEATPLPPPPLIHRSMVRAPLQHAAGTHAPPLTRAPAQFHRPPQHIPKQPSPIVVAPITEGEELKALRPAVIQTVEPLSDKEAEARKIYSVFNLKPTQPAGAVPAQPLPPSNPF</sequence>
<accession>R7UA61</accession>
<dbReference type="InterPro" id="IPR036236">
    <property type="entry name" value="Znf_C2H2_sf"/>
</dbReference>
<feature type="region of interest" description="Disordered" evidence="6">
    <location>
        <begin position="678"/>
        <end position="702"/>
    </location>
</feature>
<feature type="domain" description="C2H2-type" evidence="7">
    <location>
        <begin position="227"/>
        <end position="255"/>
    </location>
</feature>
<name>R7UA61_CAPTE</name>
<evidence type="ECO:0000313" key="9">
    <source>
        <dbReference type="EnsemblMetazoa" id="CapteP204155"/>
    </source>
</evidence>
<dbReference type="EMBL" id="KB303337">
    <property type="protein sequence ID" value="ELU03255.1"/>
    <property type="molecule type" value="Genomic_DNA"/>
</dbReference>
<dbReference type="EnsemblMetazoa" id="CapteT204155">
    <property type="protein sequence ID" value="CapteP204155"/>
    <property type="gene ID" value="CapteG204155"/>
</dbReference>
<reference evidence="9" key="3">
    <citation type="submission" date="2015-06" db="UniProtKB">
        <authorList>
            <consortium name="EnsemblMetazoa"/>
        </authorList>
    </citation>
    <scope>IDENTIFICATION</scope>
</reference>
<dbReference type="HOGENOM" id="CLU_332516_0_0_1"/>
<proteinExistence type="predicted"/>
<reference evidence="8 10" key="2">
    <citation type="journal article" date="2013" name="Nature">
        <title>Insights into bilaterian evolution from three spiralian genomes.</title>
        <authorList>
            <person name="Simakov O."/>
            <person name="Marletaz F."/>
            <person name="Cho S.J."/>
            <person name="Edsinger-Gonzales E."/>
            <person name="Havlak P."/>
            <person name="Hellsten U."/>
            <person name="Kuo D.H."/>
            <person name="Larsson T."/>
            <person name="Lv J."/>
            <person name="Arendt D."/>
            <person name="Savage R."/>
            <person name="Osoegawa K."/>
            <person name="de Jong P."/>
            <person name="Grimwood J."/>
            <person name="Chapman J.A."/>
            <person name="Shapiro H."/>
            <person name="Aerts A."/>
            <person name="Otillar R.P."/>
            <person name="Terry A.Y."/>
            <person name="Boore J.L."/>
            <person name="Grigoriev I.V."/>
            <person name="Lindberg D.R."/>
            <person name="Seaver E.C."/>
            <person name="Weisblat D.A."/>
            <person name="Putnam N.H."/>
            <person name="Rokhsar D.S."/>
        </authorList>
    </citation>
    <scope>NUCLEOTIDE SEQUENCE</scope>
    <source>
        <strain evidence="8 10">I ESC-2004</strain>
    </source>
</reference>
<dbReference type="Proteomes" id="UP000014760">
    <property type="component" value="Unassembled WGS sequence"/>
</dbReference>
<evidence type="ECO:0000256" key="3">
    <source>
        <dbReference type="ARBA" id="ARBA00022771"/>
    </source>
</evidence>
<feature type="region of interest" description="Disordered" evidence="6">
    <location>
        <begin position="170"/>
        <end position="194"/>
    </location>
</feature>
<reference evidence="10" key="1">
    <citation type="submission" date="2012-12" db="EMBL/GenBank/DDBJ databases">
        <authorList>
            <person name="Hellsten U."/>
            <person name="Grimwood J."/>
            <person name="Chapman J.A."/>
            <person name="Shapiro H."/>
            <person name="Aerts A."/>
            <person name="Otillar R.P."/>
            <person name="Terry A.Y."/>
            <person name="Boore J.L."/>
            <person name="Simakov O."/>
            <person name="Marletaz F."/>
            <person name="Cho S.-J."/>
            <person name="Edsinger-Gonzales E."/>
            <person name="Havlak P."/>
            <person name="Kuo D.-H."/>
            <person name="Larsson T."/>
            <person name="Lv J."/>
            <person name="Arendt D."/>
            <person name="Savage R."/>
            <person name="Osoegawa K."/>
            <person name="de Jong P."/>
            <person name="Lindberg D.R."/>
            <person name="Seaver E.C."/>
            <person name="Weisblat D.A."/>
            <person name="Putnam N.H."/>
            <person name="Grigoriev I.V."/>
            <person name="Rokhsar D.S."/>
        </authorList>
    </citation>
    <scope>NUCLEOTIDE SEQUENCE</scope>
    <source>
        <strain evidence="10">I ESC-2004</strain>
    </source>
</reference>
<dbReference type="GO" id="GO:0010468">
    <property type="term" value="P:regulation of gene expression"/>
    <property type="evidence" value="ECO:0007669"/>
    <property type="project" value="TreeGrafter"/>
</dbReference>
<dbReference type="STRING" id="283909.R7UA61"/>
<dbReference type="InterPro" id="IPR050688">
    <property type="entry name" value="Zinc_finger/UBP_domain"/>
</dbReference>
<evidence type="ECO:0000256" key="6">
    <source>
        <dbReference type="SAM" id="MobiDB-lite"/>
    </source>
</evidence>
<evidence type="ECO:0000313" key="8">
    <source>
        <dbReference type="EMBL" id="ELU03255.1"/>
    </source>
</evidence>
<dbReference type="GO" id="GO:0005634">
    <property type="term" value="C:nucleus"/>
    <property type="evidence" value="ECO:0007669"/>
    <property type="project" value="TreeGrafter"/>
</dbReference>
<dbReference type="AlphaFoldDB" id="R7UA61"/>
<dbReference type="SUPFAM" id="SSF57667">
    <property type="entry name" value="beta-beta-alpha zinc fingers"/>
    <property type="match status" value="1"/>
</dbReference>
<keyword evidence="1" id="KW-0479">Metal-binding</keyword>
<evidence type="ECO:0000256" key="1">
    <source>
        <dbReference type="ARBA" id="ARBA00022723"/>
    </source>
</evidence>
<dbReference type="PANTHER" id="PTHR24403:SF67">
    <property type="entry name" value="FI01116P-RELATED"/>
    <property type="match status" value="1"/>
</dbReference>
<dbReference type="PANTHER" id="PTHR24403">
    <property type="entry name" value="ZINC FINGER PROTEIN"/>
    <property type="match status" value="1"/>
</dbReference>
<keyword evidence="4" id="KW-0862">Zinc</keyword>
<organism evidence="8">
    <name type="scientific">Capitella teleta</name>
    <name type="common">Polychaete worm</name>
    <dbReference type="NCBI Taxonomy" id="283909"/>
    <lineage>
        <taxon>Eukaryota</taxon>
        <taxon>Metazoa</taxon>
        <taxon>Spiralia</taxon>
        <taxon>Lophotrochozoa</taxon>
        <taxon>Annelida</taxon>
        <taxon>Polychaeta</taxon>
        <taxon>Sedentaria</taxon>
        <taxon>Scolecida</taxon>
        <taxon>Capitellidae</taxon>
        <taxon>Capitella</taxon>
    </lineage>
</organism>
<dbReference type="InterPro" id="IPR013087">
    <property type="entry name" value="Znf_C2H2_type"/>
</dbReference>
<keyword evidence="2" id="KW-0677">Repeat</keyword>
<keyword evidence="10" id="KW-1185">Reference proteome</keyword>
<protein>
    <recommendedName>
        <fullName evidence="7">C2H2-type domain-containing protein</fullName>
    </recommendedName>
</protein>